<sequence length="259" mass="28596">MKYILSLIILTVCGLFSKAEATLIQQADSAYTADNFKEAADTYLHVIATEGNSATLQYNLGNCYYRLGEMGKAILAYERALRFDPTFHDARTNLEFINSRIADRPGERGTFLGNALDSVANTARSNSWAWIAFGCFVLTLIGVLAYLFSDIIAVRKIGFFGSLLTFFGCLCFIFLAFRSAAIATADNIAIITSPSTILSTSPRVPKDRTQEAMLLHEGTRVEILDSVKSTTDSINSLWYDVQVDNTHRAWINAAAVEKI</sequence>
<evidence type="ECO:0000256" key="3">
    <source>
        <dbReference type="SAM" id="SignalP"/>
    </source>
</evidence>
<keyword evidence="5" id="KW-1185">Reference proteome</keyword>
<dbReference type="AlphaFoldDB" id="A0A4P7W4X4"/>
<proteinExistence type="predicted"/>
<dbReference type="Pfam" id="PF00515">
    <property type="entry name" value="TPR_1"/>
    <property type="match status" value="1"/>
</dbReference>
<feature type="transmembrane region" description="Helical" evidence="2">
    <location>
        <begin position="128"/>
        <end position="148"/>
    </location>
</feature>
<keyword evidence="3" id="KW-0732">Signal</keyword>
<dbReference type="Proteomes" id="UP000297149">
    <property type="component" value="Chromosome"/>
</dbReference>
<feature type="chain" id="PRO_5020285740" evidence="3">
    <location>
        <begin position="22"/>
        <end position="259"/>
    </location>
</feature>
<gene>
    <name evidence="4" type="ORF">E7747_12970</name>
</gene>
<feature type="repeat" description="TPR" evidence="1">
    <location>
        <begin position="54"/>
        <end position="87"/>
    </location>
</feature>
<name>A0A4P7W4X4_9BACT</name>
<feature type="signal peptide" evidence="3">
    <location>
        <begin position="1"/>
        <end position="21"/>
    </location>
</feature>
<dbReference type="Gene3D" id="1.25.40.10">
    <property type="entry name" value="Tetratricopeptide repeat domain"/>
    <property type="match status" value="1"/>
</dbReference>
<evidence type="ECO:0000313" key="4">
    <source>
        <dbReference type="EMBL" id="QCD43106.1"/>
    </source>
</evidence>
<evidence type="ECO:0000256" key="2">
    <source>
        <dbReference type="SAM" id="Phobius"/>
    </source>
</evidence>
<evidence type="ECO:0000313" key="5">
    <source>
        <dbReference type="Proteomes" id="UP000297149"/>
    </source>
</evidence>
<keyword evidence="2" id="KW-0472">Membrane</keyword>
<accession>A0A4P7W4X4</accession>
<dbReference type="EMBL" id="CP039396">
    <property type="protein sequence ID" value="QCD43106.1"/>
    <property type="molecule type" value="Genomic_DNA"/>
</dbReference>
<dbReference type="RefSeq" id="WP_123614712.1">
    <property type="nucleotide sequence ID" value="NZ_CAXHQF010000022.1"/>
</dbReference>
<dbReference type="InterPro" id="IPR011990">
    <property type="entry name" value="TPR-like_helical_dom_sf"/>
</dbReference>
<organism evidence="4 5">
    <name type="scientific">Duncaniella dubosii</name>
    <dbReference type="NCBI Taxonomy" id="2518971"/>
    <lineage>
        <taxon>Bacteria</taxon>
        <taxon>Pseudomonadati</taxon>
        <taxon>Bacteroidota</taxon>
        <taxon>Bacteroidia</taxon>
        <taxon>Bacteroidales</taxon>
        <taxon>Muribaculaceae</taxon>
        <taxon>Duncaniella</taxon>
    </lineage>
</organism>
<keyword evidence="1" id="KW-0802">TPR repeat</keyword>
<dbReference type="InterPro" id="IPR019734">
    <property type="entry name" value="TPR_rpt"/>
</dbReference>
<feature type="transmembrane region" description="Helical" evidence="2">
    <location>
        <begin position="157"/>
        <end position="177"/>
    </location>
</feature>
<dbReference type="SMART" id="SM00028">
    <property type="entry name" value="TPR"/>
    <property type="match status" value="2"/>
</dbReference>
<dbReference type="PROSITE" id="PS50005">
    <property type="entry name" value="TPR"/>
    <property type="match status" value="1"/>
</dbReference>
<reference evidence="5" key="1">
    <citation type="submission" date="2019-02" db="EMBL/GenBank/DDBJ databases">
        <title>Isolation and identification of novel species under the genus Muribaculum.</title>
        <authorList>
            <person name="Miyake S."/>
            <person name="Ding Y."/>
            <person name="Low A."/>
            <person name="Soh M."/>
            <person name="Seedorf H."/>
        </authorList>
    </citation>
    <scope>NUCLEOTIDE SEQUENCE [LARGE SCALE GENOMIC DNA]</scope>
    <source>
        <strain evidence="5">H5</strain>
    </source>
</reference>
<dbReference type="PROSITE" id="PS50293">
    <property type="entry name" value="TPR_REGION"/>
    <property type="match status" value="1"/>
</dbReference>
<evidence type="ECO:0000256" key="1">
    <source>
        <dbReference type="PROSITE-ProRule" id="PRU00339"/>
    </source>
</evidence>
<dbReference type="SUPFAM" id="SSF48452">
    <property type="entry name" value="TPR-like"/>
    <property type="match status" value="1"/>
</dbReference>
<keyword evidence="2" id="KW-0812">Transmembrane</keyword>
<keyword evidence="2" id="KW-1133">Transmembrane helix</keyword>
<dbReference type="KEGG" id="ddb:E7747_12970"/>
<protein>
    <submittedName>
        <fullName evidence="4">Tetratricopeptide repeat protein</fullName>
    </submittedName>
</protein>